<evidence type="ECO:0000313" key="2">
    <source>
        <dbReference type="Proteomes" id="UP000499080"/>
    </source>
</evidence>
<sequence length="148" mass="16788">MRIGLRRSLSIPSKHAADCVARLSVLSNMGHQAITSHLKSVKHTRIVEGQKSTSVAELFGKLNEREKSAKNEEPTPSTSKITDFVFKEELPSVEIIWVMKVISSHSSYNGWFMWSLRYTLALFLLGSPTLCCQERLRENIFLDASRCF</sequence>
<dbReference type="Proteomes" id="UP000499080">
    <property type="component" value="Unassembled WGS sequence"/>
</dbReference>
<keyword evidence="2" id="KW-1185">Reference proteome</keyword>
<protein>
    <submittedName>
        <fullName evidence="1">Uncharacterized protein</fullName>
    </submittedName>
</protein>
<gene>
    <name evidence="1" type="ORF">AVEN_166613_1</name>
</gene>
<accession>A0A4Y2JHI1</accession>
<organism evidence="1 2">
    <name type="scientific">Araneus ventricosus</name>
    <name type="common">Orbweaver spider</name>
    <name type="synonym">Epeira ventricosa</name>
    <dbReference type="NCBI Taxonomy" id="182803"/>
    <lineage>
        <taxon>Eukaryota</taxon>
        <taxon>Metazoa</taxon>
        <taxon>Ecdysozoa</taxon>
        <taxon>Arthropoda</taxon>
        <taxon>Chelicerata</taxon>
        <taxon>Arachnida</taxon>
        <taxon>Araneae</taxon>
        <taxon>Araneomorphae</taxon>
        <taxon>Entelegynae</taxon>
        <taxon>Araneoidea</taxon>
        <taxon>Araneidae</taxon>
        <taxon>Araneus</taxon>
    </lineage>
</organism>
<dbReference type="AlphaFoldDB" id="A0A4Y2JHI1"/>
<comment type="caution">
    <text evidence="1">The sequence shown here is derived from an EMBL/GenBank/DDBJ whole genome shotgun (WGS) entry which is preliminary data.</text>
</comment>
<evidence type="ECO:0000313" key="1">
    <source>
        <dbReference type="EMBL" id="GBM88928.1"/>
    </source>
</evidence>
<proteinExistence type="predicted"/>
<reference evidence="1 2" key="1">
    <citation type="journal article" date="2019" name="Sci. Rep.">
        <title>Orb-weaving spider Araneus ventricosus genome elucidates the spidroin gene catalogue.</title>
        <authorList>
            <person name="Kono N."/>
            <person name="Nakamura H."/>
            <person name="Ohtoshi R."/>
            <person name="Moran D.A.P."/>
            <person name="Shinohara A."/>
            <person name="Yoshida Y."/>
            <person name="Fujiwara M."/>
            <person name="Mori M."/>
            <person name="Tomita M."/>
            <person name="Arakawa K."/>
        </authorList>
    </citation>
    <scope>NUCLEOTIDE SEQUENCE [LARGE SCALE GENOMIC DNA]</scope>
</reference>
<dbReference type="EMBL" id="BGPR01003501">
    <property type="protein sequence ID" value="GBM88928.1"/>
    <property type="molecule type" value="Genomic_DNA"/>
</dbReference>
<name>A0A4Y2JHI1_ARAVE</name>